<dbReference type="InterPro" id="IPR050741">
    <property type="entry name" value="Acyl-CoA_dehydrogenase"/>
</dbReference>
<dbReference type="InterPro" id="IPR037069">
    <property type="entry name" value="AcylCoA_DH/ox_N_sf"/>
</dbReference>
<dbReference type="AlphaFoldDB" id="A0A2U2BH87"/>
<keyword evidence="5" id="KW-0274">FAD</keyword>
<keyword evidence="6" id="KW-0560">Oxidoreductase</keyword>
<dbReference type="Pfam" id="PF00441">
    <property type="entry name" value="Acyl-CoA_dh_1"/>
    <property type="match status" value="1"/>
</dbReference>
<dbReference type="InterPro" id="IPR009100">
    <property type="entry name" value="AcylCoA_DH/oxidase_NM_dom_sf"/>
</dbReference>
<feature type="domain" description="Acyl-CoA dehydrogenase/oxidase N-terminal" evidence="9">
    <location>
        <begin position="10"/>
        <end position="120"/>
    </location>
</feature>
<evidence type="ECO:0000256" key="6">
    <source>
        <dbReference type="ARBA" id="ARBA00023002"/>
    </source>
</evidence>
<dbReference type="GO" id="GO:0033539">
    <property type="term" value="P:fatty acid beta-oxidation using acyl-CoA dehydrogenase"/>
    <property type="evidence" value="ECO:0007669"/>
    <property type="project" value="TreeGrafter"/>
</dbReference>
<evidence type="ECO:0000259" key="8">
    <source>
        <dbReference type="Pfam" id="PF02770"/>
    </source>
</evidence>
<evidence type="ECO:0000256" key="3">
    <source>
        <dbReference type="ARBA" id="ARBA00011738"/>
    </source>
</evidence>
<dbReference type="Pfam" id="PF02770">
    <property type="entry name" value="Acyl-CoA_dh_M"/>
    <property type="match status" value="1"/>
</dbReference>
<dbReference type="GO" id="GO:0003995">
    <property type="term" value="F:acyl-CoA dehydrogenase activity"/>
    <property type="evidence" value="ECO:0007669"/>
    <property type="project" value="TreeGrafter"/>
</dbReference>
<dbReference type="GO" id="GO:0050660">
    <property type="term" value="F:flavin adenine dinucleotide binding"/>
    <property type="evidence" value="ECO:0007669"/>
    <property type="project" value="InterPro"/>
</dbReference>
<name>A0A2U2BH87_ALCFA</name>
<comment type="subunit">
    <text evidence="3">Homodimer.</text>
</comment>
<comment type="cofactor">
    <cofactor evidence="1">
        <name>FAD</name>
        <dbReference type="ChEBI" id="CHEBI:57692"/>
    </cofactor>
</comment>
<dbReference type="Pfam" id="PF02771">
    <property type="entry name" value="Acyl-CoA_dh_N"/>
    <property type="match status" value="1"/>
</dbReference>
<dbReference type="SUPFAM" id="SSF56645">
    <property type="entry name" value="Acyl-CoA dehydrogenase NM domain-like"/>
    <property type="match status" value="1"/>
</dbReference>
<dbReference type="PANTHER" id="PTHR48083:SF13">
    <property type="entry name" value="ACYL-COA DEHYDROGENASE FAMILY MEMBER 11"/>
    <property type="match status" value="1"/>
</dbReference>
<dbReference type="InterPro" id="IPR013786">
    <property type="entry name" value="AcylCoA_DH/ox_N"/>
</dbReference>
<dbReference type="PANTHER" id="PTHR48083">
    <property type="entry name" value="MEDIUM-CHAIN SPECIFIC ACYL-COA DEHYDROGENASE, MITOCHONDRIAL-RELATED"/>
    <property type="match status" value="1"/>
</dbReference>
<dbReference type="GO" id="GO:0005737">
    <property type="term" value="C:cytoplasm"/>
    <property type="evidence" value="ECO:0007669"/>
    <property type="project" value="TreeGrafter"/>
</dbReference>
<evidence type="ECO:0000256" key="2">
    <source>
        <dbReference type="ARBA" id="ARBA00009347"/>
    </source>
</evidence>
<dbReference type="Gene3D" id="2.40.110.10">
    <property type="entry name" value="Butyryl-CoA Dehydrogenase, subunit A, domain 2"/>
    <property type="match status" value="1"/>
</dbReference>
<organism evidence="10 11">
    <name type="scientific">Alcaligenes faecalis</name>
    <dbReference type="NCBI Taxonomy" id="511"/>
    <lineage>
        <taxon>Bacteria</taxon>
        <taxon>Pseudomonadati</taxon>
        <taxon>Pseudomonadota</taxon>
        <taxon>Betaproteobacteria</taxon>
        <taxon>Burkholderiales</taxon>
        <taxon>Alcaligenaceae</taxon>
        <taxon>Alcaligenes</taxon>
    </lineage>
</organism>
<keyword evidence="4" id="KW-0285">Flavoprotein</keyword>
<reference evidence="10 11" key="2">
    <citation type="submission" date="2018-05" db="EMBL/GenBank/DDBJ databases">
        <authorList>
            <person name="Lanie J.A."/>
            <person name="Ng W.-L."/>
            <person name="Kazmierczak K.M."/>
            <person name="Andrzejewski T.M."/>
            <person name="Davidsen T.M."/>
            <person name="Wayne K.J."/>
            <person name="Tettelin H."/>
            <person name="Glass J.I."/>
            <person name="Rusch D."/>
            <person name="Podicherti R."/>
            <person name="Tsui H.-C.T."/>
            <person name="Winkler M.E."/>
        </authorList>
    </citation>
    <scope>NUCLEOTIDE SEQUENCE [LARGE SCALE GENOMIC DNA]</scope>
    <source>
        <strain evidence="10 11">YBY</strain>
    </source>
</reference>
<evidence type="ECO:0000256" key="5">
    <source>
        <dbReference type="ARBA" id="ARBA00022827"/>
    </source>
</evidence>
<dbReference type="Proteomes" id="UP000245216">
    <property type="component" value="Unassembled WGS sequence"/>
</dbReference>
<dbReference type="SUPFAM" id="SSF47203">
    <property type="entry name" value="Acyl-CoA dehydrogenase C-terminal domain-like"/>
    <property type="match status" value="1"/>
</dbReference>
<evidence type="ECO:0000256" key="4">
    <source>
        <dbReference type="ARBA" id="ARBA00022630"/>
    </source>
</evidence>
<dbReference type="Gene3D" id="1.10.540.10">
    <property type="entry name" value="Acyl-CoA dehydrogenase/oxidase, N-terminal domain"/>
    <property type="match status" value="1"/>
</dbReference>
<evidence type="ECO:0000313" key="11">
    <source>
        <dbReference type="Proteomes" id="UP000245216"/>
    </source>
</evidence>
<evidence type="ECO:0000256" key="1">
    <source>
        <dbReference type="ARBA" id="ARBA00001974"/>
    </source>
</evidence>
<accession>A0A2U2BH87</accession>
<dbReference type="InterPro" id="IPR036250">
    <property type="entry name" value="AcylCo_DH-like_C"/>
</dbReference>
<feature type="domain" description="Acyl-CoA dehydrogenase/oxidase C-terminal" evidence="7">
    <location>
        <begin position="231"/>
        <end position="380"/>
    </location>
</feature>
<dbReference type="RefSeq" id="WP_109089626.1">
    <property type="nucleotide sequence ID" value="NZ_QEXO01000004.1"/>
</dbReference>
<dbReference type="InterPro" id="IPR006091">
    <property type="entry name" value="Acyl-CoA_Oxase/DH_mid-dom"/>
</dbReference>
<evidence type="ECO:0000313" key="10">
    <source>
        <dbReference type="EMBL" id="PWE13384.1"/>
    </source>
</evidence>
<dbReference type="CDD" id="cd00567">
    <property type="entry name" value="ACAD"/>
    <property type="match status" value="1"/>
</dbReference>
<protein>
    <submittedName>
        <fullName evidence="10">Acyl-CoA dehydrogenase</fullName>
    </submittedName>
</protein>
<reference evidence="10 11" key="1">
    <citation type="submission" date="2018-05" db="EMBL/GenBank/DDBJ databases">
        <title>Genome Sequence of an Efficient Indole-Degrading Bacterium, Alcaligenes sp.YBY.</title>
        <authorList>
            <person name="Yang B."/>
        </authorList>
    </citation>
    <scope>NUCLEOTIDE SEQUENCE [LARGE SCALE GENOMIC DNA]</scope>
    <source>
        <strain evidence="10 11">YBY</strain>
    </source>
</reference>
<evidence type="ECO:0000259" key="9">
    <source>
        <dbReference type="Pfam" id="PF02771"/>
    </source>
</evidence>
<feature type="domain" description="Acyl-CoA oxidase/dehydrogenase middle" evidence="8">
    <location>
        <begin position="125"/>
        <end position="219"/>
    </location>
</feature>
<sequence length="397" mass="43046">MSHLAISSAALSRKLRQFLDTEIIPNEGILAQGDNLARELTLDLTRRAQQAGLFGSFYPMHRGGRIASLVEYLPVAEQEGRSEYGPGIFGADATLDAYMLSHHGSASVKQRFLTPLLKGDAVSSYAMSEPDSIGSIPATMQCQARLKDGQWHVNGRKWFICRAQLASFATVVARSADGPVNESLSMVIVPTDAAGFKVVRPLPLLGRYQGQNELLFNNVTVPEDYVLGSAGQGIALMQKRLALGRILRSVQWLGLAQRSFEIMCERIHSERGELARLADKQLVRARVYQVYRAITSARCLLREAAVKFDAGLPNSVEVNVAKLAASDAVSEAADSAIQIMGAEGLADWSPLSGIYRAARTTHILDGADDALISTVGKHLLQAHYAIQETADMNKAVA</sequence>
<dbReference type="InterPro" id="IPR009075">
    <property type="entry name" value="AcylCo_DH/oxidase_C"/>
</dbReference>
<dbReference type="InterPro" id="IPR046373">
    <property type="entry name" value="Acyl-CoA_Oxase/DH_mid-dom_sf"/>
</dbReference>
<gene>
    <name evidence="10" type="ORF">DF183_16380</name>
</gene>
<proteinExistence type="inferred from homology"/>
<dbReference type="STRING" id="511.UZ73_17455"/>
<dbReference type="Gene3D" id="1.20.140.10">
    <property type="entry name" value="Butyryl-CoA Dehydrogenase, subunit A, domain 3"/>
    <property type="match status" value="1"/>
</dbReference>
<dbReference type="EMBL" id="QEXO01000004">
    <property type="protein sequence ID" value="PWE13384.1"/>
    <property type="molecule type" value="Genomic_DNA"/>
</dbReference>
<evidence type="ECO:0000259" key="7">
    <source>
        <dbReference type="Pfam" id="PF00441"/>
    </source>
</evidence>
<comment type="similarity">
    <text evidence="2">Belongs to the acyl-CoA dehydrogenase family.</text>
</comment>
<comment type="caution">
    <text evidence="10">The sequence shown here is derived from an EMBL/GenBank/DDBJ whole genome shotgun (WGS) entry which is preliminary data.</text>
</comment>